<evidence type="ECO:0000313" key="1">
    <source>
        <dbReference type="EMBL" id="GAG88221.1"/>
    </source>
</evidence>
<proteinExistence type="predicted"/>
<accession>X1CVJ5</accession>
<name>X1CVJ5_9ZZZZ</name>
<organism evidence="1">
    <name type="scientific">marine sediment metagenome</name>
    <dbReference type="NCBI Taxonomy" id="412755"/>
    <lineage>
        <taxon>unclassified sequences</taxon>
        <taxon>metagenomes</taxon>
        <taxon>ecological metagenomes</taxon>
    </lineage>
</organism>
<dbReference type="EMBL" id="BART01014407">
    <property type="protein sequence ID" value="GAG88221.1"/>
    <property type="molecule type" value="Genomic_DNA"/>
</dbReference>
<dbReference type="AlphaFoldDB" id="X1CVJ5"/>
<sequence length="157" mass="16426">STHDTVDMPNLRLMNINTYMDIQKSLQDTYGQMNGIDFYTNAITIGGEAAVAAFNIDANSAVTGNVRGVIINTYGAGLPAATSIGLEVRTDGGAATLGEGVRIWSVGGNSINNGLYIAGTINTADIRFHHGTTLLDDGTNLTLAGANLDVDTHKIIN</sequence>
<gene>
    <name evidence="1" type="ORF">S01H4_28769</name>
</gene>
<reference evidence="1" key="1">
    <citation type="journal article" date="2014" name="Front. Microbiol.">
        <title>High frequency of phylogenetically diverse reductive dehalogenase-homologous genes in deep subseafloor sedimentary metagenomes.</title>
        <authorList>
            <person name="Kawai M."/>
            <person name="Futagami T."/>
            <person name="Toyoda A."/>
            <person name="Takaki Y."/>
            <person name="Nishi S."/>
            <person name="Hori S."/>
            <person name="Arai W."/>
            <person name="Tsubouchi T."/>
            <person name="Morono Y."/>
            <person name="Uchiyama I."/>
            <person name="Ito T."/>
            <person name="Fujiyama A."/>
            <person name="Inagaki F."/>
            <person name="Takami H."/>
        </authorList>
    </citation>
    <scope>NUCLEOTIDE SEQUENCE</scope>
    <source>
        <strain evidence="1">Expedition CK06-06</strain>
    </source>
</reference>
<comment type="caution">
    <text evidence="1">The sequence shown here is derived from an EMBL/GenBank/DDBJ whole genome shotgun (WGS) entry which is preliminary data.</text>
</comment>
<feature type="non-terminal residue" evidence="1">
    <location>
        <position position="1"/>
    </location>
</feature>
<protein>
    <submittedName>
        <fullName evidence="1">Uncharacterized protein</fullName>
    </submittedName>
</protein>
<feature type="non-terminal residue" evidence="1">
    <location>
        <position position="157"/>
    </location>
</feature>